<evidence type="ECO:0000313" key="1">
    <source>
        <dbReference type="EMBL" id="ACA87801.1"/>
    </source>
</evidence>
<evidence type="ECO:0008006" key="3">
    <source>
        <dbReference type="Google" id="ProtNLM"/>
    </source>
</evidence>
<accession>B1KRN6</accession>
<dbReference type="Pfam" id="PF14094">
    <property type="entry name" value="DUF4272"/>
    <property type="match status" value="1"/>
</dbReference>
<dbReference type="EMBL" id="CP000961">
    <property type="protein sequence ID" value="ACA87801.1"/>
    <property type="molecule type" value="Genomic_DNA"/>
</dbReference>
<dbReference type="AlphaFoldDB" id="B1KRN6"/>
<dbReference type="Proteomes" id="UP000002168">
    <property type="component" value="Chromosome"/>
</dbReference>
<keyword evidence="2" id="KW-1185">Reference proteome</keyword>
<gene>
    <name evidence="1" type="ordered locus">Swoo_3537</name>
</gene>
<dbReference type="HOGENOM" id="CLU_108537_1_0_6"/>
<evidence type="ECO:0000313" key="2">
    <source>
        <dbReference type="Proteomes" id="UP000002168"/>
    </source>
</evidence>
<proteinExistence type="predicted"/>
<sequence>MIMNLRTLKIQNESKLLSEGIVVNPNLPIIEELSEVSPRIASDVASRICAMSYVVGLAFDAVPEHLIQNLKQYSLWGFVTEQEQELLLLEQIPKEEFNELTWMPESIQALVWSLGLIGMDHHMYCDDKLASIVPPYCDPAGFIKNAELKPITQIQEQCDLLYRLHWYSKHCRINGIECLYDESIISERRKALDWVYGVTVNWDDIPMDT</sequence>
<name>B1KRN6_SHEWM</name>
<dbReference type="InterPro" id="IPR025368">
    <property type="entry name" value="DUF4272"/>
</dbReference>
<reference evidence="1 2" key="1">
    <citation type="submission" date="2008-02" db="EMBL/GenBank/DDBJ databases">
        <title>Complete sequence of Shewanella woodyi ATCC 51908.</title>
        <authorList>
            <consortium name="US DOE Joint Genome Institute"/>
            <person name="Copeland A."/>
            <person name="Lucas S."/>
            <person name="Lapidus A."/>
            <person name="Glavina del Rio T."/>
            <person name="Dalin E."/>
            <person name="Tice H."/>
            <person name="Bruce D."/>
            <person name="Goodwin L."/>
            <person name="Pitluck S."/>
            <person name="Sims D."/>
            <person name="Brettin T."/>
            <person name="Detter J.C."/>
            <person name="Han C."/>
            <person name="Kuske C.R."/>
            <person name="Schmutz J."/>
            <person name="Larimer F."/>
            <person name="Land M."/>
            <person name="Hauser L."/>
            <person name="Kyrpides N."/>
            <person name="Lykidis A."/>
            <person name="Zhao J.-S."/>
            <person name="Richardson P."/>
        </authorList>
    </citation>
    <scope>NUCLEOTIDE SEQUENCE [LARGE SCALE GENOMIC DNA]</scope>
    <source>
        <strain evidence="2">ATCC 51908 / MS32</strain>
    </source>
</reference>
<dbReference type="eggNOG" id="ENOG502ZC6N">
    <property type="taxonomic scope" value="Bacteria"/>
</dbReference>
<dbReference type="STRING" id="392500.Swoo_3537"/>
<dbReference type="KEGG" id="swd:Swoo_3537"/>
<protein>
    <recommendedName>
        <fullName evidence="3">DUF4272 domain-containing protein</fullName>
    </recommendedName>
</protein>
<organism evidence="1 2">
    <name type="scientific">Shewanella woodyi (strain ATCC 51908 / MS32)</name>
    <dbReference type="NCBI Taxonomy" id="392500"/>
    <lineage>
        <taxon>Bacteria</taxon>
        <taxon>Pseudomonadati</taxon>
        <taxon>Pseudomonadota</taxon>
        <taxon>Gammaproteobacteria</taxon>
        <taxon>Alteromonadales</taxon>
        <taxon>Shewanellaceae</taxon>
        <taxon>Shewanella</taxon>
    </lineage>
</organism>